<reference evidence="1" key="2">
    <citation type="submission" date="2020-09" db="EMBL/GenBank/DDBJ databases">
        <authorList>
            <person name="Sun Q."/>
            <person name="Kim S."/>
        </authorList>
    </citation>
    <scope>NUCLEOTIDE SEQUENCE</scope>
    <source>
        <strain evidence="1">KCTC 42651</strain>
    </source>
</reference>
<evidence type="ECO:0008006" key="3">
    <source>
        <dbReference type="Google" id="ProtNLM"/>
    </source>
</evidence>
<protein>
    <recommendedName>
        <fullName evidence="3">Toxin-antitoxin system HicB family antitoxin</fullName>
    </recommendedName>
</protein>
<comment type="caution">
    <text evidence="1">The sequence shown here is derived from an EMBL/GenBank/DDBJ whole genome shotgun (WGS) entry which is preliminary data.</text>
</comment>
<accession>A0A918XP08</accession>
<keyword evidence="2" id="KW-1185">Reference proteome</keyword>
<dbReference type="Pfam" id="PF05534">
    <property type="entry name" value="HicB"/>
    <property type="match status" value="1"/>
</dbReference>
<dbReference type="AlphaFoldDB" id="A0A918XP08"/>
<reference evidence="1" key="1">
    <citation type="journal article" date="2014" name="Int. J. Syst. Evol. Microbiol.">
        <title>Complete genome sequence of Corynebacterium casei LMG S-19264T (=DSM 44701T), isolated from a smear-ripened cheese.</title>
        <authorList>
            <consortium name="US DOE Joint Genome Institute (JGI-PGF)"/>
            <person name="Walter F."/>
            <person name="Albersmeier A."/>
            <person name="Kalinowski J."/>
            <person name="Ruckert C."/>
        </authorList>
    </citation>
    <scope>NUCLEOTIDE SEQUENCE</scope>
    <source>
        <strain evidence="1">KCTC 42651</strain>
    </source>
</reference>
<dbReference type="Proteomes" id="UP000630353">
    <property type="component" value="Unassembled WGS sequence"/>
</dbReference>
<dbReference type="RefSeq" id="WP_189987789.1">
    <property type="nucleotide sequence ID" value="NZ_BMZS01000002.1"/>
</dbReference>
<dbReference type="Gene3D" id="1.10.1220.10">
    <property type="entry name" value="Met repressor-like"/>
    <property type="match status" value="1"/>
</dbReference>
<name>A0A918XP08_9PROT</name>
<proteinExistence type="predicted"/>
<evidence type="ECO:0000313" key="1">
    <source>
        <dbReference type="EMBL" id="GHD43427.1"/>
    </source>
</evidence>
<organism evidence="1 2">
    <name type="scientific">Thalassobaculum fulvum</name>
    <dbReference type="NCBI Taxonomy" id="1633335"/>
    <lineage>
        <taxon>Bacteria</taxon>
        <taxon>Pseudomonadati</taxon>
        <taxon>Pseudomonadota</taxon>
        <taxon>Alphaproteobacteria</taxon>
        <taxon>Rhodospirillales</taxon>
        <taxon>Thalassobaculaceae</taxon>
        <taxon>Thalassobaculum</taxon>
    </lineage>
</organism>
<dbReference type="GO" id="GO:0006355">
    <property type="term" value="P:regulation of DNA-templated transcription"/>
    <property type="evidence" value="ECO:0007669"/>
    <property type="project" value="InterPro"/>
</dbReference>
<sequence>MKETSTYPLRLPKSLKAAVERLAKQEGTSLNQFVAMAVAEKVSALDTAQYFQERRQRADPEAFARIMAREGGEPPREGDELPD</sequence>
<evidence type="ECO:0000313" key="2">
    <source>
        <dbReference type="Proteomes" id="UP000630353"/>
    </source>
</evidence>
<dbReference type="SUPFAM" id="SSF47598">
    <property type="entry name" value="Ribbon-helix-helix"/>
    <property type="match status" value="1"/>
</dbReference>
<dbReference type="EMBL" id="BMZS01000002">
    <property type="protein sequence ID" value="GHD43427.1"/>
    <property type="molecule type" value="Genomic_DNA"/>
</dbReference>
<gene>
    <name evidence="1" type="ORF">GCM10017083_09560</name>
</gene>
<dbReference type="InterPro" id="IPR013321">
    <property type="entry name" value="Arc_rbn_hlx_hlx"/>
</dbReference>
<dbReference type="InterPro" id="IPR008651">
    <property type="entry name" value="Uncharacterised_HicB"/>
</dbReference>
<dbReference type="InterPro" id="IPR010985">
    <property type="entry name" value="Ribbon_hlx_hlx"/>
</dbReference>